<keyword evidence="1" id="KW-0175">Coiled coil</keyword>
<reference evidence="3" key="1">
    <citation type="submission" date="2003-05" db="EMBL/GenBank/DDBJ databases">
        <title>Characterization of the transfer region of the 68 kb plasmid pBI1063.</title>
        <authorList>
            <person name="Battermann A."/>
            <person name="Disque-Kochem C."/>
            <person name="Dreiseikelmann B."/>
        </authorList>
    </citation>
    <scope>NUCLEOTIDE SEQUENCE</scope>
    <source>
        <plasmid evidence="3">pBI1063</plasmid>
    </source>
</reference>
<dbReference type="AlphaFoldDB" id="Q7WZM7"/>
<feature type="coiled-coil region" evidence="1">
    <location>
        <begin position="94"/>
        <end position="188"/>
    </location>
</feature>
<dbReference type="InterPro" id="IPR021104">
    <property type="entry name" value="KfrA_DNA-bd_N"/>
</dbReference>
<accession>Q7WZM7</accession>
<keyword evidence="3" id="KW-0614">Plasmid</keyword>
<protein>
    <recommendedName>
        <fullName evidence="2">KfrA N-terminal DNA-binding domain-containing protein</fullName>
    </recommendedName>
</protein>
<gene>
    <name evidence="3" type="primary">kfrA</name>
</gene>
<evidence type="ECO:0000259" key="2">
    <source>
        <dbReference type="Pfam" id="PF11740"/>
    </source>
</evidence>
<proteinExistence type="predicted"/>
<sequence>MRPAEISDAEIIEAGTQLQAQGTNVTGFSLRKRTGRGSPARLSQVWQTYVATASVAPAVAAELPVEVADDVAKVVADVGGQLHRVATLMYDKAVRTAERRVAELVRATKEQQAQADQELADASVAFEEMEDRFDTQSAEIESLKEQLASARSSIQGQAIELAKAGEHLVSERQRNEILKSELAQARSDGRDAAVLQGKVDALTEQNANLMAHLNGRGAIAPSHD</sequence>
<name>Q7WZM7_STEMA</name>
<geneLocation type="plasmid" evidence="3">
    <name>pBI1063</name>
</geneLocation>
<evidence type="ECO:0000313" key="3">
    <source>
        <dbReference type="EMBL" id="AAP82045.1"/>
    </source>
</evidence>
<evidence type="ECO:0000256" key="1">
    <source>
        <dbReference type="SAM" id="Coils"/>
    </source>
</evidence>
<dbReference type="Pfam" id="PF11740">
    <property type="entry name" value="KfrA_N"/>
    <property type="match status" value="1"/>
</dbReference>
<organism evidence="3">
    <name type="scientific">Stenotrophomonas maltophilia</name>
    <name type="common">Pseudomonas maltophilia</name>
    <name type="synonym">Xanthomonas maltophilia</name>
    <dbReference type="NCBI Taxonomy" id="40324"/>
    <lineage>
        <taxon>Bacteria</taxon>
        <taxon>Pseudomonadati</taxon>
        <taxon>Pseudomonadota</taxon>
        <taxon>Gammaproteobacteria</taxon>
        <taxon>Lysobacterales</taxon>
        <taxon>Lysobacteraceae</taxon>
        <taxon>Stenotrophomonas</taxon>
        <taxon>Stenotrophomonas maltophilia group</taxon>
    </lineage>
</organism>
<feature type="domain" description="KfrA N-terminal DNA-binding" evidence="2">
    <location>
        <begin position="9"/>
        <end position="131"/>
    </location>
</feature>
<dbReference type="EMBL" id="AY299014">
    <property type="protein sequence ID" value="AAP82045.1"/>
    <property type="molecule type" value="Genomic_DNA"/>
</dbReference>